<evidence type="ECO:0000256" key="1">
    <source>
        <dbReference type="SAM" id="Coils"/>
    </source>
</evidence>
<feature type="domain" description="Magnesium transporter MgtE intracellular" evidence="3">
    <location>
        <begin position="127"/>
        <end position="189"/>
    </location>
</feature>
<name>A0A8J8GCI9_9BACI</name>
<dbReference type="InterPro" id="IPR038076">
    <property type="entry name" value="MgtE_N_sf"/>
</dbReference>
<dbReference type="AlphaFoldDB" id="A0A8J8GCI9"/>
<accession>A0A8J8GCI9</accession>
<reference evidence="4" key="1">
    <citation type="submission" date="2020-06" db="EMBL/GenBank/DDBJ databases">
        <title>A novel thermopfilic bacterium from Erzurum, Turkey.</title>
        <authorList>
            <person name="Adiguzel A."/>
            <person name="Ay H."/>
            <person name="Baltaci M.O."/>
        </authorList>
    </citation>
    <scope>NUCLEOTIDE SEQUENCE</scope>
    <source>
        <strain evidence="4">P2</strain>
    </source>
</reference>
<dbReference type="Proteomes" id="UP000625804">
    <property type="component" value="Unassembled WGS sequence"/>
</dbReference>
<evidence type="ECO:0000313" key="5">
    <source>
        <dbReference type="Proteomes" id="UP000625804"/>
    </source>
</evidence>
<sequence length="195" mass="22357">MTNQKHEQSENEKEYGKIQWFFYVIFIPFIFAIVTSIVVMTMAGIDVPKLAQKYSTKIEEMSSVFSGEDNIEIANKKISLLQKTIEEQKKEISNLKTEIKRKQSDLEGSQKEIEKLTKDLHELEEKQQLATMQLKEVVKVYETMSAKKAAAILSELPNEESLDILKTMNNEAKAAILEKMDPKKAAQLTIMLKPE</sequence>
<dbReference type="Pfam" id="PF03448">
    <property type="entry name" value="MgtE_N"/>
    <property type="match status" value="1"/>
</dbReference>
<evidence type="ECO:0000256" key="2">
    <source>
        <dbReference type="SAM" id="Phobius"/>
    </source>
</evidence>
<feature type="transmembrane region" description="Helical" evidence="2">
    <location>
        <begin position="20"/>
        <end position="45"/>
    </location>
</feature>
<proteinExistence type="predicted"/>
<evidence type="ECO:0000313" key="4">
    <source>
        <dbReference type="EMBL" id="NSL51182.1"/>
    </source>
</evidence>
<keyword evidence="2" id="KW-0472">Membrane</keyword>
<comment type="caution">
    <text evidence="4">The sequence shown here is derived from an EMBL/GenBank/DDBJ whole genome shotgun (WGS) entry which is preliminary data.</text>
</comment>
<keyword evidence="2" id="KW-0812">Transmembrane</keyword>
<keyword evidence="1" id="KW-0175">Coiled coil</keyword>
<keyword evidence="5" id="KW-1185">Reference proteome</keyword>
<organism evidence="4 5">
    <name type="scientific">Calidifontibacillus erzurumensis</name>
    <dbReference type="NCBI Taxonomy" id="2741433"/>
    <lineage>
        <taxon>Bacteria</taxon>
        <taxon>Bacillati</taxon>
        <taxon>Bacillota</taxon>
        <taxon>Bacilli</taxon>
        <taxon>Bacillales</taxon>
        <taxon>Bacillaceae</taxon>
        <taxon>Calidifontibacillus/Schinkia group</taxon>
        <taxon>Calidifontibacillus</taxon>
    </lineage>
</organism>
<keyword evidence="2" id="KW-1133">Transmembrane helix</keyword>
<evidence type="ECO:0000259" key="3">
    <source>
        <dbReference type="Pfam" id="PF03448"/>
    </source>
</evidence>
<protein>
    <submittedName>
        <fullName evidence="4">MgtE protein</fullName>
    </submittedName>
</protein>
<dbReference type="Gene3D" id="1.25.60.10">
    <property type="entry name" value="MgtE N-terminal domain-like"/>
    <property type="match status" value="1"/>
</dbReference>
<dbReference type="SUPFAM" id="SSF158791">
    <property type="entry name" value="MgtE N-terminal domain-like"/>
    <property type="match status" value="1"/>
</dbReference>
<dbReference type="EMBL" id="JABTTE010000004">
    <property type="protein sequence ID" value="NSL51182.1"/>
    <property type="molecule type" value="Genomic_DNA"/>
</dbReference>
<gene>
    <name evidence="4" type="ORF">HR057_05295</name>
</gene>
<dbReference type="InterPro" id="IPR006668">
    <property type="entry name" value="Mg_transptr_MgtE_intracell_dom"/>
</dbReference>
<feature type="coiled-coil region" evidence="1">
    <location>
        <begin position="71"/>
        <end position="133"/>
    </location>
</feature>